<keyword evidence="2" id="KW-1185">Reference proteome</keyword>
<protein>
    <submittedName>
        <fullName evidence="1">Uncharacterized protein</fullName>
    </submittedName>
</protein>
<gene>
    <name evidence="1" type="ORF">DPEC_G00302820</name>
</gene>
<reference evidence="1" key="1">
    <citation type="submission" date="2021-05" db="EMBL/GenBank/DDBJ databases">
        <authorList>
            <person name="Pan Q."/>
            <person name="Jouanno E."/>
            <person name="Zahm M."/>
            <person name="Klopp C."/>
            <person name="Cabau C."/>
            <person name="Louis A."/>
            <person name="Berthelot C."/>
            <person name="Parey E."/>
            <person name="Roest Crollius H."/>
            <person name="Montfort J."/>
            <person name="Robinson-Rechavi M."/>
            <person name="Bouchez O."/>
            <person name="Lampietro C."/>
            <person name="Lopez Roques C."/>
            <person name="Donnadieu C."/>
            <person name="Postlethwait J."/>
            <person name="Bobe J."/>
            <person name="Dillon D."/>
            <person name="Chandos A."/>
            <person name="von Hippel F."/>
            <person name="Guiguen Y."/>
        </authorList>
    </citation>
    <scope>NUCLEOTIDE SEQUENCE</scope>
    <source>
        <strain evidence="1">YG-Jan2019</strain>
    </source>
</reference>
<evidence type="ECO:0000313" key="2">
    <source>
        <dbReference type="Proteomes" id="UP001157502"/>
    </source>
</evidence>
<sequence>MQEPRMANLPPERLKTCPPFTYVGPWSITTRQTYKRRTGREQAVGHNVLLYELQSCAHRSHHINGCIKLRQCSKAFFCNKRTCQTTPIRSKFLGACKELGMSKNQPEANVQWYLHQAGCSWEFNPPHASDMGGS</sequence>
<dbReference type="Proteomes" id="UP001157502">
    <property type="component" value="Chromosome 28"/>
</dbReference>
<name>A0ACC2FH16_DALPE</name>
<dbReference type="EMBL" id="CM055755">
    <property type="protein sequence ID" value="KAJ7990671.1"/>
    <property type="molecule type" value="Genomic_DNA"/>
</dbReference>
<organism evidence="1 2">
    <name type="scientific">Dallia pectoralis</name>
    <name type="common">Alaska blackfish</name>
    <dbReference type="NCBI Taxonomy" id="75939"/>
    <lineage>
        <taxon>Eukaryota</taxon>
        <taxon>Metazoa</taxon>
        <taxon>Chordata</taxon>
        <taxon>Craniata</taxon>
        <taxon>Vertebrata</taxon>
        <taxon>Euteleostomi</taxon>
        <taxon>Actinopterygii</taxon>
        <taxon>Neopterygii</taxon>
        <taxon>Teleostei</taxon>
        <taxon>Protacanthopterygii</taxon>
        <taxon>Esociformes</taxon>
        <taxon>Umbridae</taxon>
        <taxon>Dallia</taxon>
    </lineage>
</organism>
<proteinExistence type="predicted"/>
<accession>A0ACC2FH16</accession>
<evidence type="ECO:0000313" key="1">
    <source>
        <dbReference type="EMBL" id="KAJ7990671.1"/>
    </source>
</evidence>
<comment type="caution">
    <text evidence="1">The sequence shown here is derived from an EMBL/GenBank/DDBJ whole genome shotgun (WGS) entry which is preliminary data.</text>
</comment>